<dbReference type="Pfam" id="PF03929">
    <property type="entry name" value="PepSY_TM"/>
    <property type="match status" value="1"/>
</dbReference>
<keyword evidence="3" id="KW-1185">Reference proteome</keyword>
<dbReference type="PANTHER" id="PTHR34219">
    <property type="entry name" value="IRON-REGULATED INNER MEMBRANE PROTEIN-RELATED"/>
    <property type="match status" value="1"/>
</dbReference>
<dbReference type="Proteomes" id="UP001156601">
    <property type="component" value="Unassembled WGS sequence"/>
</dbReference>
<sequence>MKSIDIKKLYFIHSWVGLITGILLFVIAFTGALSVFGRPEIKIWANPEIRGEINIDKNAIERLVAEQAAVLPAAYREEILIFLPGARSFPNLTLFFENHEAQQAVLLTFDNDTLELIAKKEGDTQTVFSGNKTDIADFIVDFHADLHLGRPVGLLLTGLLGLTLMASIVTGFIIHRQKLKQLFTFRFKKTFDITLADSHKLFGVWGMIFNGVIAFSGAFLGLATVLLIPAAAFVSFNGDQEKLIETFTTTPEPVLAEIFMPTKIAPALEHIYAYDSDMTPEVVTIYGYNDENAVIYISAVGSEAVARQIFQYQGGSGAFTEAFGQFGKVGGFSTAVLDLMFPLHFGNFGGAFVKLIWAILGLSTALLPLSGMMLWIERGQKSASPTYPKSTYARFNRLVIGTCGGVVLACSLLFPTQLILNSLSFTANTAFNFGIVFFSVWLFSIVFAFISKRIKTAATYICFAIAGVLTVTPFLNIILTGDNLISMLFNKQWAAGITDVALLSFGVLTFMMTRKLSKASKNANNKADTKADSNVDNNALINSDIQDQKA</sequence>
<dbReference type="EMBL" id="BSOT01000005">
    <property type="protein sequence ID" value="GLR70101.1"/>
    <property type="molecule type" value="Genomic_DNA"/>
</dbReference>
<protein>
    <recommendedName>
        <fullName evidence="4">Iron-regulated membrane protein</fullName>
    </recommendedName>
</protein>
<evidence type="ECO:0000313" key="3">
    <source>
        <dbReference type="Proteomes" id="UP001156601"/>
    </source>
</evidence>
<name>A0AA37SUF7_9ALTE</name>
<keyword evidence="1" id="KW-0812">Transmembrane</keyword>
<dbReference type="AlphaFoldDB" id="A0AA37SUF7"/>
<dbReference type="InterPro" id="IPR005625">
    <property type="entry name" value="PepSY-ass_TM"/>
</dbReference>
<reference evidence="2" key="2">
    <citation type="submission" date="2023-01" db="EMBL/GenBank/DDBJ databases">
        <title>Draft genome sequence of Agaribacter marinus strain NBRC 110023.</title>
        <authorList>
            <person name="Sun Q."/>
            <person name="Mori K."/>
        </authorList>
    </citation>
    <scope>NUCLEOTIDE SEQUENCE</scope>
    <source>
        <strain evidence="2">NBRC 110023</strain>
    </source>
</reference>
<reference evidence="2" key="1">
    <citation type="journal article" date="2014" name="Int. J. Syst. Evol. Microbiol.">
        <title>Complete genome sequence of Corynebacterium casei LMG S-19264T (=DSM 44701T), isolated from a smear-ripened cheese.</title>
        <authorList>
            <consortium name="US DOE Joint Genome Institute (JGI-PGF)"/>
            <person name="Walter F."/>
            <person name="Albersmeier A."/>
            <person name="Kalinowski J."/>
            <person name="Ruckert C."/>
        </authorList>
    </citation>
    <scope>NUCLEOTIDE SEQUENCE</scope>
    <source>
        <strain evidence="2">NBRC 110023</strain>
    </source>
</reference>
<feature type="transmembrane region" description="Helical" evidence="1">
    <location>
        <begin position="397"/>
        <end position="418"/>
    </location>
</feature>
<evidence type="ECO:0008006" key="4">
    <source>
        <dbReference type="Google" id="ProtNLM"/>
    </source>
</evidence>
<feature type="transmembrane region" description="Helical" evidence="1">
    <location>
        <begin position="493"/>
        <end position="512"/>
    </location>
</feature>
<feature type="transmembrane region" description="Helical" evidence="1">
    <location>
        <begin position="457"/>
        <end position="481"/>
    </location>
</feature>
<dbReference type="RefSeq" id="WP_284216407.1">
    <property type="nucleotide sequence ID" value="NZ_BSOT01000005.1"/>
</dbReference>
<feature type="transmembrane region" description="Helical" evidence="1">
    <location>
        <begin position="152"/>
        <end position="174"/>
    </location>
</feature>
<feature type="transmembrane region" description="Helical" evidence="1">
    <location>
        <begin position="12"/>
        <end position="36"/>
    </location>
</feature>
<comment type="caution">
    <text evidence="2">The sequence shown here is derived from an EMBL/GenBank/DDBJ whole genome shotgun (WGS) entry which is preliminary data.</text>
</comment>
<evidence type="ECO:0000256" key="1">
    <source>
        <dbReference type="SAM" id="Phobius"/>
    </source>
</evidence>
<keyword evidence="1" id="KW-0472">Membrane</keyword>
<feature type="transmembrane region" description="Helical" evidence="1">
    <location>
        <begin position="430"/>
        <end position="450"/>
    </location>
</feature>
<organism evidence="2 3">
    <name type="scientific">Agaribacter marinus</name>
    <dbReference type="NCBI Taxonomy" id="1431249"/>
    <lineage>
        <taxon>Bacteria</taxon>
        <taxon>Pseudomonadati</taxon>
        <taxon>Pseudomonadota</taxon>
        <taxon>Gammaproteobacteria</taxon>
        <taxon>Alteromonadales</taxon>
        <taxon>Alteromonadaceae</taxon>
        <taxon>Agaribacter</taxon>
    </lineage>
</organism>
<feature type="transmembrane region" description="Helical" evidence="1">
    <location>
        <begin position="208"/>
        <end position="234"/>
    </location>
</feature>
<feature type="transmembrane region" description="Helical" evidence="1">
    <location>
        <begin position="355"/>
        <end position="376"/>
    </location>
</feature>
<dbReference type="PANTHER" id="PTHR34219:SF3">
    <property type="entry name" value="BLL7967 PROTEIN"/>
    <property type="match status" value="1"/>
</dbReference>
<keyword evidence="1" id="KW-1133">Transmembrane helix</keyword>
<proteinExistence type="predicted"/>
<gene>
    <name evidence="2" type="ORF">GCM10007852_10090</name>
</gene>
<accession>A0AA37SUF7</accession>
<evidence type="ECO:0000313" key="2">
    <source>
        <dbReference type="EMBL" id="GLR70101.1"/>
    </source>
</evidence>